<gene>
    <name evidence="2" type="ORF">CXG81DRAFT_19135</name>
</gene>
<evidence type="ECO:0000313" key="2">
    <source>
        <dbReference type="EMBL" id="RKP01036.1"/>
    </source>
</evidence>
<feature type="region of interest" description="Disordered" evidence="1">
    <location>
        <begin position="37"/>
        <end position="81"/>
    </location>
</feature>
<proteinExistence type="predicted"/>
<feature type="region of interest" description="Disordered" evidence="1">
    <location>
        <begin position="302"/>
        <end position="365"/>
    </location>
</feature>
<feature type="compositionally biased region" description="Basic and acidic residues" evidence="1">
    <location>
        <begin position="352"/>
        <end position="365"/>
    </location>
</feature>
<feature type="compositionally biased region" description="Gly residues" evidence="1">
    <location>
        <begin position="275"/>
        <end position="287"/>
    </location>
</feature>
<feature type="region of interest" description="Disordered" evidence="1">
    <location>
        <begin position="235"/>
        <end position="287"/>
    </location>
</feature>
<evidence type="ECO:0000313" key="3">
    <source>
        <dbReference type="Proteomes" id="UP000274922"/>
    </source>
</evidence>
<organism evidence="2 3">
    <name type="scientific">Caulochytrium protostelioides</name>
    <dbReference type="NCBI Taxonomy" id="1555241"/>
    <lineage>
        <taxon>Eukaryota</taxon>
        <taxon>Fungi</taxon>
        <taxon>Fungi incertae sedis</taxon>
        <taxon>Chytridiomycota</taxon>
        <taxon>Chytridiomycota incertae sedis</taxon>
        <taxon>Chytridiomycetes</taxon>
        <taxon>Caulochytriales</taxon>
        <taxon>Caulochytriaceae</taxon>
        <taxon>Caulochytrium</taxon>
    </lineage>
</organism>
<dbReference type="Proteomes" id="UP000274922">
    <property type="component" value="Unassembled WGS sequence"/>
</dbReference>
<dbReference type="AlphaFoldDB" id="A0A4P9X735"/>
<feature type="compositionally biased region" description="Low complexity" evidence="1">
    <location>
        <begin position="323"/>
        <end position="335"/>
    </location>
</feature>
<name>A0A4P9X735_9FUNG</name>
<evidence type="ECO:0000256" key="1">
    <source>
        <dbReference type="SAM" id="MobiDB-lite"/>
    </source>
</evidence>
<keyword evidence="3" id="KW-1185">Reference proteome</keyword>
<reference evidence="3" key="1">
    <citation type="journal article" date="2018" name="Nat. Microbiol.">
        <title>Leveraging single-cell genomics to expand the fungal tree of life.</title>
        <authorList>
            <person name="Ahrendt S.R."/>
            <person name="Quandt C.A."/>
            <person name="Ciobanu D."/>
            <person name="Clum A."/>
            <person name="Salamov A."/>
            <person name="Andreopoulos B."/>
            <person name="Cheng J.F."/>
            <person name="Woyke T."/>
            <person name="Pelin A."/>
            <person name="Henrissat B."/>
            <person name="Reynolds N.K."/>
            <person name="Benny G.L."/>
            <person name="Smith M.E."/>
            <person name="James T.Y."/>
            <person name="Grigoriev I.V."/>
        </authorList>
    </citation>
    <scope>NUCLEOTIDE SEQUENCE [LARGE SCALE GENOMIC DNA]</scope>
    <source>
        <strain evidence="3">ATCC 52028</strain>
    </source>
</reference>
<protein>
    <submittedName>
        <fullName evidence="2">Uncharacterized protein</fullName>
    </submittedName>
</protein>
<accession>A0A4P9X735</accession>
<sequence>MNPLGDPTDALTASAQLQVTSELLPKVVRAGSIADALDTRSDGDGSTCSDDGASDDGGHDGARCARRRTPATPRQTPDRRPRVHVYDVAPLERQSEQLAAQIDHHRSTLRELHHERDAWRAETRWREQYLRDRLGPASEHLLARLEAAIAATLHPPVASKSAASRRGRGTDGGAGESNLSMALLGSKVQLGSLAAGVAAAAATGAPPPTFSPSQLAAAQTITQRLREVLEKLGSQMDPPLVIRPPGEPAAPPSGAGVRGSRPSQASMGSSQAVLAGGGSSSSSGGGLVSTLKPFTRATLPTLLLPPEITSRRPGSSRRPATASSLSSHPRSSVLSGRPLVASTSELAFAGMYRRDSPRESDPMEP</sequence>
<feature type="compositionally biased region" description="Pro residues" evidence="1">
    <location>
        <begin position="241"/>
        <end position="251"/>
    </location>
</feature>
<dbReference type="EMBL" id="ML014188">
    <property type="protein sequence ID" value="RKP01036.1"/>
    <property type="molecule type" value="Genomic_DNA"/>
</dbReference>